<dbReference type="PANTHER" id="PTHR10366">
    <property type="entry name" value="NAD DEPENDENT EPIMERASE/DEHYDRATASE"/>
    <property type="match status" value="1"/>
</dbReference>
<dbReference type="InterPro" id="IPR050425">
    <property type="entry name" value="NAD(P)_dehydrat-like"/>
</dbReference>
<dbReference type="Proteomes" id="UP001597048">
    <property type="component" value="Unassembled WGS sequence"/>
</dbReference>
<dbReference type="InterPro" id="IPR001509">
    <property type="entry name" value="Epimerase_deHydtase"/>
</dbReference>
<dbReference type="Pfam" id="PF01370">
    <property type="entry name" value="Epimerase"/>
    <property type="match status" value="1"/>
</dbReference>
<proteinExistence type="inferred from homology"/>
<dbReference type="PANTHER" id="PTHR10366:SF564">
    <property type="entry name" value="STEROL-4-ALPHA-CARBOXYLATE 3-DEHYDROGENASE, DECARBOXYLATING"/>
    <property type="match status" value="1"/>
</dbReference>
<evidence type="ECO:0000313" key="5">
    <source>
        <dbReference type="Proteomes" id="UP001597048"/>
    </source>
</evidence>
<evidence type="ECO:0000256" key="1">
    <source>
        <dbReference type="ARBA" id="ARBA00023002"/>
    </source>
</evidence>
<dbReference type="InterPro" id="IPR036291">
    <property type="entry name" value="NAD(P)-bd_dom_sf"/>
</dbReference>
<evidence type="ECO:0000259" key="3">
    <source>
        <dbReference type="Pfam" id="PF01370"/>
    </source>
</evidence>
<keyword evidence="1" id="KW-0560">Oxidoreductase</keyword>
<organism evidence="4 5">
    <name type="scientific">Oceanisphaera ostreae</name>
    <dbReference type="NCBI Taxonomy" id="914151"/>
    <lineage>
        <taxon>Bacteria</taxon>
        <taxon>Pseudomonadati</taxon>
        <taxon>Pseudomonadota</taxon>
        <taxon>Gammaproteobacteria</taxon>
        <taxon>Aeromonadales</taxon>
        <taxon>Aeromonadaceae</taxon>
        <taxon>Oceanisphaera</taxon>
    </lineage>
</organism>
<protein>
    <submittedName>
        <fullName evidence="4">NAD-dependent epimerase/dehydratase family protein</fullName>
    </submittedName>
</protein>
<reference evidence="5" key="1">
    <citation type="journal article" date="2019" name="Int. J. Syst. Evol. Microbiol.">
        <title>The Global Catalogue of Microorganisms (GCM) 10K type strain sequencing project: providing services to taxonomists for standard genome sequencing and annotation.</title>
        <authorList>
            <consortium name="The Broad Institute Genomics Platform"/>
            <consortium name="The Broad Institute Genome Sequencing Center for Infectious Disease"/>
            <person name="Wu L."/>
            <person name="Ma J."/>
        </authorList>
    </citation>
    <scope>NUCLEOTIDE SEQUENCE [LARGE SCALE GENOMIC DNA]</scope>
    <source>
        <strain evidence="5">CCUG 60525</strain>
    </source>
</reference>
<dbReference type="Gene3D" id="3.40.50.720">
    <property type="entry name" value="NAD(P)-binding Rossmann-like Domain"/>
    <property type="match status" value="1"/>
</dbReference>
<evidence type="ECO:0000313" key="4">
    <source>
        <dbReference type="EMBL" id="MFD1009458.1"/>
    </source>
</evidence>
<evidence type="ECO:0000256" key="2">
    <source>
        <dbReference type="ARBA" id="ARBA00023445"/>
    </source>
</evidence>
<dbReference type="RefSeq" id="WP_379559489.1">
    <property type="nucleotide sequence ID" value="NZ_JBHTJS010000060.1"/>
</dbReference>
<name>A0ABW3KMC2_9GAMM</name>
<gene>
    <name evidence="4" type="ORF">ACFQ1C_15015</name>
</gene>
<dbReference type="EMBL" id="JBHTJS010000060">
    <property type="protein sequence ID" value="MFD1009458.1"/>
    <property type="molecule type" value="Genomic_DNA"/>
</dbReference>
<keyword evidence="5" id="KW-1185">Reference proteome</keyword>
<dbReference type="SUPFAM" id="SSF51735">
    <property type="entry name" value="NAD(P)-binding Rossmann-fold domains"/>
    <property type="match status" value="1"/>
</dbReference>
<feature type="domain" description="NAD-dependent epimerase/dehydratase" evidence="3">
    <location>
        <begin position="6"/>
        <end position="171"/>
    </location>
</feature>
<accession>A0ABW3KMC2</accession>
<sequence length="287" mass="32182">MSIKRVVVTGGSGRVGGYVVRQLLKDYQVVIADLVAGNAEAEYIEANVMNLAQLREAFAGADAVVHLAALDFDWGCPPEQYIDVNVRGTWHVLQAASEMGVKKVVLCSSISACGLPEMRPDWQPEYLPVDERHTNKPCQGYSVSKILMEQMAKSFVDSTNMDVICLRPLAVILDETLETYIEFVDAPDRNWLFYYVTAEDVATAFDCALKAEGLRYGVFYLSADDTSHPLPTMEWYRNIIGNQPEVRIPRRYQENPRASIFSSSAAKEILGWQPTSNFEELRAKARK</sequence>
<comment type="caution">
    <text evidence="4">The sequence shown here is derived from an EMBL/GenBank/DDBJ whole genome shotgun (WGS) entry which is preliminary data.</text>
</comment>
<comment type="similarity">
    <text evidence="2">Belongs to the NAD(P)-dependent epimerase/dehydratase family. Dihydroflavonol-4-reductase subfamily.</text>
</comment>